<sequence length="69" mass="7027">TAAAADPGADGGAGLPLTQADLAEMANVSRHTANAVLGQFEHRGWVRLGYGRIALLDEAGLRDLLAADG</sequence>
<dbReference type="SMART" id="SM00419">
    <property type="entry name" value="HTH_CRP"/>
    <property type="match status" value="1"/>
</dbReference>
<reference evidence="3" key="1">
    <citation type="submission" date="2018-09" db="EMBL/GenBank/DDBJ databases">
        <title>Paracoccus onubensis nov. sp. a moderate halophilic bacterium isolated from Gruta de las Maravillas (Aracena, Spain).</title>
        <authorList>
            <person name="Jurado V."/>
            <person name="Gutierrez-Patricio S."/>
            <person name="Gonzalez-Pimentel J.L."/>
            <person name="Miller A.Z."/>
            <person name="Laiz L."/>
            <person name="Saiz-Jimenez C."/>
        </authorList>
    </citation>
    <scope>NUCLEOTIDE SEQUENCE [LARGE SCALE GENOMIC DNA]</scope>
    <source>
        <strain evidence="3">DSM 26381</strain>
    </source>
</reference>
<dbReference type="InterPro" id="IPR036388">
    <property type="entry name" value="WH-like_DNA-bd_sf"/>
</dbReference>
<dbReference type="GO" id="GO:0003677">
    <property type="term" value="F:DNA binding"/>
    <property type="evidence" value="ECO:0007669"/>
    <property type="project" value="InterPro"/>
</dbReference>
<dbReference type="EMBL" id="QZEW01000233">
    <property type="protein sequence ID" value="RJK97360.1"/>
    <property type="molecule type" value="Genomic_DNA"/>
</dbReference>
<feature type="domain" description="HTH crp-type" evidence="1">
    <location>
        <begin position="1"/>
        <end position="59"/>
    </location>
</feature>
<keyword evidence="3" id="KW-1185">Reference proteome</keyword>
<dbReference type="OrthoDB" id="9776746at2"/>
<dbReference type="InterPro" id="IPR036390">
    <property type="entry name" value="WH_DNA-bd_sf"/>
</dbReference>
<comment type="caution">
    <text evidence="2">The sequence shown here is derived from an EMBL/GenBank/DDBJ whole genome shotgun (WGS) entry which is preliminary data.</text>
</comment>
<dbReference type="InterPro" id="IPR012318">
    <property type="entry name" value="HTH_CRP"/>
</dbReference>
<gene>
    <name evidence="2" type="ORF">D3P05_24090</name>
</gene>
<dbReference type="GO" id="GO:0006355">
    <property type="term" value="P:regulation of DNA-templated transcription"/>
    <property type="evidence" value="ECO:0007669"/>
    <property type="project" value="InterPro"/>
</dbReference>
<dbReference type="Gene3D" id="1.10.10.10">
    <property type="entry name" value="Winged helix-like DNA-binding domain superfamily/Winged helix DNA-binding domain"/>
    <property type="match status" value="1"/>
</dbReference>
<dbReference type="PROSITE" id="PS51063">
    <property type="entry name" value="HTH_CRP_2"/>
    <property type="match status" value="1"/>
</dbReference>
<name>A0A418ZQW2_9RHOB</name>
<evidence type="ECO:0000313" key="3">
    <source>
        <dbReference type="Proteomes" id="UP000283587"/>
    </source>
</evidence>
<dbReference type="SUPFAM" id="SSF46785">
    <property type="entry name" value="Winged helix' DNA-binding domain"/>
    <property type="match status" value="1"/>
</dbReference>
<accession>A0A418ZQW2</accession>
<proteinExistence type="predicted"/>
<protein>
    <submittedName>
        <fullName evidence="2">Helix-turn-helix domain-containing protein</fullName>
    </submittedName>
</protein>
<feature type="non-terminal residue" evidence="2">
    <location>
        <position position="1"/>
    </location>
</feature>
<dbReference type="Pfam" id="PF13545">
    <property type="entry name" value="HTH_Crp_2"/>
    <property type="match status" value="1"/>
</dbReference>
<dbReference type="RefSeq" id="WP_147393193.1">
    <property type="nucleotide sequence ID" value="NZ_QNRC01000094.1"/>
</dbReference>
<organism evidence="2 3">
    <name type="scientific">Paracoccus siganidrum</name>
    <dbReference type="NCBI Taxonomy" id="1276757"/>
    <lineage>
        <taxon>Bacteria</taxon>
        <taxon>Pseudomonadati</taxon>
        <taxon>Pseudomonadota</taxon>
        <taxon>Alphaproteobacteria</taxon>
        <taxon>Rhodobacterales</taxon>
        <taxon>Paracoccaceae</taxon>
        <taxon>Paracoccus</taxon>
    </lineage>
</organism>
<dbReference type="Proteomes" id="UP000283587">
    <property type="component" value="Unassembled WGS sequence"/>
</dbReference>
<evidence type="ECO:0000259" key="1">
    <source>
        <dbReference type="PROSITE" id="PS51063"/>
    </source>
</evidence>
<evidence type="ECO:0000313" key="2">
    <source>
        <dbReference type="EMBL" id="RJK97360.1"/>
    </source>
</evidence>
<dbReference type="AlphaFoldDB" id="A0A418ZQW2"/>